<dbReference type="EMBL" id="CAKXAJ010025532">
    <property type="protein sequence ID" value="CAH2240535.1"/>
    <property type="molecule type" value="Genomic_DNA"/>
</dbReference>
<reference evidence="2" key="1">
    <citation type="submission" date="2022-03" db="EMBL/GenBank/DDBJ databases">
        <authorList>
            <person name="Lindestad O."/>
        </authorList>
    </citation>
    <scope>NUCLEOTIDE SEQUENCE</scope>
</reference>
<evidence type="ECO:0000313" key="3">
    <source>
        <dbReference type="Proteomes" id="UP000838756"/>
    </source>
</evidence>
<gene>
    <name evidence="2" type="primary">jg6450</name>
    <name evidence="2" type="ORF">PAEG_LOCUS17111</name>
</gene>
<dbReference type="OrthoDB" id="7478539at2759"/>
<feature type="region of interest" description="Disordered" evidence="1">
    <location>
        <begin position="43"/>
        <end position="91"/>
    </location>
</feature>
<comment type="caution">
    <text evidence="2">The sequence shown here is derived from an EMBL/GenBank/DDBJ whole genome shotgun (WGS) entry which is preliminary data.</text>
</comment>
<evidence type="ECO:0000313" key="2">
    <source>
        <dbReference type="EMBL" id="CAH2240535.1"/>
    </source>
</evidence>
<sequence>MGLIRRLSVTQRALERAMLRVYLRDQIKNEEIRRRTRVSEAEVAMGGAHRCTLGSQGAGMAAPTGKRSVGRPPNEVDRRHQAHRREPLDASGTKLWNLELPPCKRPISNNGFLLVDMMMMMRHRFY</sequence>
<name>A0A8S4RSL0_9NEOP</name>
<protein>
    <submittedName>
        <fullName evidence="2">Jg6450 protein</fullName>
    </submittedName>
</protein>
<evidence type="ECO:0000256" key="1">
    <source>
        <dbReference type="SAM" id="MobiDB-lite"/>
    </source>
</evidence>
<dbReference type="AlphaFoldDB" id="A0A8S4RSL0"/>
<proteinExistence type="predicted"/>
<accession>A0A8S4RSL0</accession>
<organism evidence="2 3">
    <name type="scientific">Pararge aegeria aegeria</name>
    <dbReference type="NCBI Taxonomy" id="348720"/>
    <lineage>
        <taxon>Eukaryota</taxon>
        <taxon>Metazoa</taxon>
        <taxon>Ecdysozoa</taxon>
        <taxon>Arthropoda</taxon>
        <taxon>Hexapoda</taxon>
        <taxon>Insecta</taxon>
        <taxon>Pterygota</taxon>
        <taxon>Neoptera</taxon>
        <taxon>Endopterygota</taxon>
        <taxon>Lepidoptera</taxon>
        <taxon>Glossata</taxon>
        <taxon>Ditrysia</taxon>
        <taxon>Papilionoidea</taxon>
        <taxon>Nymphalidae</taxon>
        <taxon>Satyrinae</taxon>
        <taxon>Satyrini</taxon>
        <taxon>Parargina</taxon>
        <taxon>Pararge</taxon>
    </lineage>
</organism>
<feature type="compositionally biased region" description="Basic and acidic residues" evidence="1">
    <location>
        <begin position="74"/>
        <end position="88"/>
    </location>
</feature>
<dbReference type="Proteomes" id="UP000838756">
    <property type="component" value="Unassembled WGS sequence"/>
</dbReference>
<keyword evidence="3" id="KW-1185">Reference proteome</keyword>